<dbReference type="CDD" id="cd03136">
    <property type="entry name" value="GATase1_AraC_ArgR_like"/>
    <property type="match status" value="1"/>
</dbReference>
<dbReference type="InterPro" id="IPR009057">
    <property type="entry name" value="Homeodomain-like_sf"/>
</dbReference>
<sequence>MQAPRKAVTAKPRLSVAFILARHFTLSAFASFIDVLRLSADEGDSSRKILCDWTVLSPNMHPVTSSCGIQVQPTERLGDPNRFDYIAVVGGLMNEVETLPPEVDAFLIRAANSKIPLIGLCTGAFSLHRLGLMEGRECCVSWFHREDFLEQFNDLNPVSNQIFVIDGDRLTCSGGVSSAHLAAHLVSKHVGASQAQKSLNIMIIDEFQHSSKAQPGIPTNLKTNDELVKHALLIMQENMETPLSVASIAKRLKVSRRNLEQHFQKALAMSPSQTNVRIRLDYAKYLMKEKSNSLAKIATMTGFCDASHFARIFKQAEQIAPSAFRKEINAAHEYT</sequence>
<proteinExistence type="predicted"/>
<evidence type="ECO:0000259" key="5">
    <source>
        <dbReference type="PROSITE" id="PS01124"/>
    </source>
</evidence>
<keyword evidence="2" id="KW-0238">DNA-binding</keyword>
<dbReference type="Pfam" id="PF01965">
    <property type="entry name" value="DJ-1_PfpI"/>
    <property type="match status" value="1"/>
</dbReference>
<dbReference type="PROSITE" id="PS00041">
    <property type="entry name" value="HTH_ARAC_FAMILY_1"/>
    <property type="match status" value="1"/>
</dbReference>
<feature type="signal peptide" evidence="4">
    <location>
        <begin position="1"/>
        <end position="30"/>
    </location>
</feature>
<dbReference type="PANTHER" id="PTHR43130">
    <property type="entry name" value="ARAC-FAMILY TRANSCRIPTIONAL REGULATOR"/>
    <property type="match status" value="1"/>
</dbReference>
<gene>
    <name evidence="6" type="ORF">SAMN06265368_1632</name>
</gene>
<dbReference type="EMBL" id="OBEL01000001">
    <property type="protein sequence ID" value="SNZ08381.1"/>
    <property type="molecule type" value="Genomic_DNA"/>
</dbReference>
<dbReference type="RefSeq" id="WP_097152768.1">
    <property type="nucleotide sequence ID" value="NZ_OBEL01000001.1"/>
</dbReference>
<accession>A0A285NL57</accession>
<keyword evidence="7" id="KW-1185">Reference proteome</keyword>
<keyword evidence="1" id="KW-0805">Transcription regulation</keyword>
<evidence type="ECO:0000256" key="4">
    <source>
        <dbReference type="SAM" id="SignalP"/>
    </source>
</evidence>
<evidence type="ECO:0000313" key="6">
    <source>
        <dbReference type="EMBL" id="SNZ08381.1"/>
    </source>
</evidence>
<dbReference type="SMART" id="SM00342">
    <property type="entry name" value="HTH_ARAC"/>
    <property type="match status" value="1"/>
</dbReference>
<dbReference type="OrthoDB" id="9793400at2"/>
<organism evidence="6 7">
    <name type="scientific">Cohaesibacter gelatinilyticus</name>
    <dbReference type="NCBI Taxonomy" id="372072"/>
    <lineage>
        <taxon>Bacteria</taxon>
        <taxon>Pseudomonadati</taxon>
        <taxon>Pseudomonadota</taxon>
        <taxon>Alphaproteobacteria</taxon>
        <taxon>Hyphomicrobiales</taxon>
        <taxon>Cohaesibacteraceae</taxon>
    </lineage>
</organism>
<dbReference type="AlphaFoldDB" id="A0A285NL57"/>
<dbReference type="InterPro" id="IPR052158">
    <property type="entry name" value="INH-QAR"/>
</dbReference>
<dbReference type="GO" id="GO:0003700">
    <property type="term" value="F:DNA-binding transcription factor activity"/>
    <property type="evidence" value="ECO:0007669"/>
    <property type="project" value="InterPro"/>
</dbReference>
<dbReference type="SUPFAM" id="SSF46689">
    <property type="entry name" value="Homeodomain-like"/>
    <property type="match status" value="2"/>
</dbReference>
<evidence type="ECO:0000256" key="3">
    <source>
        <dbReference type="ARBA" id="ARBA00023163"/>
    </source>
</evidence>
<reference evidence="6 7" key="1">
    <citation type="submission" date="2017-09" db="EMBL/GenBank/DDBJ databases">
        <authorList>
            <person name="Ehlers B."/>
            <person name="Leendertz F.H."/>
        </authorList>
    </citation>
    <scope>NUCLEOTIDE SEQUENCE [LARGE SCALE GENOMIC DNA]</scope>
    <source>
        <strain evidence="6 7">DSM 18289</strain>
    </source>
</reference>
<name>A0A285NL57_9HYPH</name>
<evidence type="ECO:0000256" key="1">
    <source>
        <dbReference type="ARBA" id="ARBA00023015"/>
    </source>
</evidence>
<dbReference type="GO" id="GO:0043565">
    <property type="term" value="F:sequence-specific DNA binding"/>
    <property type="evidence" value="ECO:0007669"/>
    <property type="project" value="InterPro"/>
</dbReference>
<feature type="domain" description="HTH araC/xylS-type" evidence="5">
    <location>
        <begin position="229"/>
        <end position="327"/>
    </location>
</feature>
<feature type="chain" id="PRO_5013329756" evidence="4">
    <location>
        <begin position="31"/>
        <end position="335"/>
    </location>
</feature>
<dbReference type="PANTHER" id="PTHR43130:SF3">
    <property type="entry name" value="HTH-TYPE TRANSCRIPTIONAL REGULATOR RV1931C"/>
    <property type="match status" value="1"/>
</dbReference>
<evidence type="ECO:0000313" key="7">
    <source>
        <dbReference type="Proteomes" id="UP000219439"/>
    </source>
</evidence>
<dbReference type="PROSITE" id="PS01124">
    <property type="entry name" value="HTH_ARAC_FAMILY_2"/>
    <property type="match status" value="1"/>
</dbReference>
<keyword evidence="4" id="KW-0732">Signal</keyword>
<dbReference type="SUPFAM" id="SSF52317">
    <property type="entry name" value="Class I glutamine amidotransferase-like"/>
    <property type="match status" value="1"/>
</dbReference>
<dbReference type="InterPro" id="IPR018060">
    <property type="entry name" value="HTH_AraC"/>
</dbReference>
<protein>
    <submittedName>
        <fullName evidence="6">Transcriptional regulator, AraC family with amidase-like domain</fullName>
    </submittedName>
</protein>
<evidence type="ECO:0000256" key="2">
    <source>
        <dbReference type="ARBA" id="ARBA00023125"/>
    </source>
</evidence>
<keyword evidence="3" id="KW-0804">Transcription</keyword>
<dbReference type="InterPro" id="IPR002818">
    <property type="entry name" value="DJ-1/PfpI"/>
</dbReference>
<dbReference type="InterPro" id="IPR018062">
    <property type="entry name" value="HTH_AraC-typ_CS"/>
</dbReference>
<dbReference type="Gene3D" id="3.40.50.880">
    <property type="match status" value="1"/>
</dbReference>
<dbReference type="InterPro" id="IPR029062">
    <property type="entry name" value="Class_I_gatase-like"/>
</dbReference>
<dbReference type="Gene3D" id="1.10.10.60">
    <property type="entry name" value="Homeodomain-like"/>
    <property type="match status" value="1"/>
</dbReference>
<dbReference type="Proteomes" id="UP000219439">
    <property type="component" value="Unassembled WGS sequence"/>
</dbReference>
<dbReference type="Pfam" id="PF12833">
    <property type="entry name" value="HTH_18"/>
    <property type="match status" value="1"/>
</dbReference>